<protein>
    <recommendedName>
        <fullName evidence="7">Cardiolipin synthase N-terminal domain-containing protein</fullName>
    </recommendedName>
</protein>
<dbReference type="AlphaFoldDB" id="D6SPF9"/>
<comment type="caution">
    <text evidence="8">The sequence shown here is derived from an EMBL/GenBank/DDBJ whole genome shotgun (WGS) entry which is preliminary data.</text>
</comment>
<evidence type="ECO:0000256" key="4">
    <source>
        <dbReference type="ARBA" id="ARBA00022989"/>
    </source>
</evidence>
<evidence type="ECO:0000313" key="9">
    <source>
        <dbReference type="Proteomes" id="UP000005496"/>
    </source>
</evidence>
<evidence type="ECO:0000256" key="1">
    <source>
        <dbReference type="ARBA" id="ARBA00004651"/>
    </source>
</evidence>
<evidence type="ECO:0000259" key="7">
    <source>
        <dbReference type="Pfam" id="PF13396"/>
    </source>
</evidence>
<reference evidence="8" key="1">
    <citation type="submission" date="2010-05" db="EMBL/GenBank/DDBJ databases">
        <title>The draft genome of Desulfonatronospira thiodismutans ASO3-1.</title>
        <authorList>
            <consortium name="US DOE Joint Genome Institute (JGI-PGF)"/>
            <person name="Lucas S."/>
            <person name="Copeland A."/>
            <person name="Lapidus A."/>
            <person name="Cheng J.-F."/>
            <person name="Bruce D."/>
            <person name="Goodwin L."/>
            <person name="Pitluck S."/>
            <person name="Chertkov O."/>
            <person name="Brettin T."/>
            <person name="Detter J.C."/>
            <person name="Han C."/>
            <person name="Land M.L."/>
            <person name="Hauser L."/>
            <person name="Kyrpides N."/>
            <person name="Mikhailova N."/>
            <person name="Muyzer G."/>
            <person name="Woyke T."/>
        </authorList>
    </citation>
    <scope>NUCLEOTIDE SEQUENCE [LARGE SCALE GENOMIC DNA]</scope>
    <source>
        <strain evidence="8">ASO3-1</strain>
    </source>
</reference>
<evidence type="ECO:0000256" key="6">
    <source>
        <dbReference type="SAM" id="Phobius"/>
    </source>
</evidence>
<keyword evidence="2" id="KW-1003">Cell membrane</keyword>
<keyword evidence="9" id="KW-1185">Reference proteome</keyword>
<dbReference type="GO" id="GO:0005886">
    <property type="term" value="C:plasma membrane"/>
    <property type="evidence" value="ECO:0007669"/>
    <property type="project" value="UniProtKB-SubCell"/>
</dbReference>
<feature type="transmembrane region" description="Helical" evidence="6">
    <location>
        <begin position="47"/>
        <end position="66"/>
    </location>
</feature>
<comment type="subcellular location">
    <subcellularLocation>
        <location evidence="1">Cell membrane</location>
        <topology evidence="1">Multi-pass membrane protein</topology>
    </subcellularLocation>
</comment>
<keyword evidence="5 6" id="KW-0472">Membrane</keyword>
<proteinExistence type="predicted"/>
<evidence type="ECO:0000313" key="8">
    <source>
        <dbReference type="EMBL" id="EFI34635.1"/>
    </source>
</evidence>
<feature type="domain" description="Cardiolipin synthase N-terminal" evidence="7">
    <location>
        <begin position="27"/>
        <end position="68"/>
    </location>
</feature>
<dbReference type="EMBL" id="ACJN02000002">
    <property type="protein sequence ID" value="EFI34635.1"/>
    <property type="molecule type" value="Genomic_DNA"/>
</dbReference>
<evidence type="ECO:0000256" key="2">
    <source>
        <dbReference type="ARBA" id="ARBA00022475"/>
    </source>
</evidence>
<feature type="transmembrane region" description="Helical" evidence="6">
    <location>
        <begin position="12"/>
        <end position="35"/>
    </location>
</feature>
<dbReference type="Proteomes" id="UP000005496">
    <property type="component" value="Unassembled WGS sequence"/>
</dbReference>
<dbReference type="Pfam" id="PF13396">
    <property type="entry name" value="PLDc_N"/>
    <property type="match status" value="1"/>
</dbReference>
<keyword evidence="4 6" id="KW-1133">Transmembrane helix</keyword>
<evidence type="ECO:0000256" key="5">
    <source>
        <dbReference type="ARBA" id="ARBA00023136"/>
    </source>
</evidence>
<keyword evidence="3 6" id="KW-0812">Transmembrane</keyword>
<dbReference type="OrthoDB" id="5348497at2"/>
<organism evidence="8 9">
    <name type="scientific">Desulfonatronospira thiodismutans ASO3-1</name>
    <dbReference type="NCBI Taxonomy" id="555779"/>
    <lineage>
        <taxon>Bacteria</taxon>
        <taxon>Pseudomonadati</taxon>
        <taxon>Thermodesulfobacteriota</taxon>
        <taxon>Desulfovibrionia</taxon>
        <taxon>Desulfovibrionales</taxon>
        <taxon>Desulfonatronovibrionaceae</taxon>
        <taxon>Desulfonatronospira</taxon>
    </lineage>
</organism>
<accession>D6SPF9</accession>
<sequence length="75" mass="8615">MFEIPVVEIFRASPWALLILIVPILPNLWAILHIFRCDFDTAQEKLAWLGLSVFIPFIGGLLYLFVGRRRGTKVC</sequence>
<dbReference type="eggNOG" id="ENOG5033FK9">
    <property type="taxonomic scope" value="Bacteria"/>
</dbReference>
<name>D6SPF9_9BACT</name>
<dbReference type="InterPro" id="IPR027379">
    <property type="entry name" value="CLS_N"/>
</dbReference>
<evidence type="ECO:0000256" key="3">
    <source>
        <dbReference type="ARBA" id="ARBA00022692"/>
    </source>
</evidence>
<gene>
    <name evidence="8" type="ORF">Dthio_PD2007</name>
</gene>
<dbReference type="RefSeq" id="WP_008869955.1">
    <property type="nucleotide sequence ID" value="NZ_ACJN02000002.1"/>
</dbReference>